<dbReference type="GeneID" id="20672698"/>
<evidence type="ECO:0000256" key="1">
    <source>
        <dbReference type="SAM" id="Phobius"/>
    </source>
</evidence>
<keyword evidence="1" id="KW-0472">Membrane</keyword>
<gene>
    <name evidence="2" type="ORF">HETIRDRAFT_408701</name>
</gene>
<dbReference type="OrthoDB" id="9451547at2759"/>
<reference evidence="2 3" key="1">
    <citation type="journal article" date="2012" name="New Phytol.">
        <title>Insight into trade-off between wood decay and parasitism from the genome of a fungal forest pathogen.</title>
        <authorList>
            <person name="Olson A."/>
            <person name="Aerts A."/>
            <person name="Asiegbu F."/>
            <person name="Belbahri L."/>
            <person name="Bouzid O."/>
            <person name="Broberg A."/>
            <person name="Canback B."/>
            <person name="Coutinho P.M."/>
            <person name="Cullen D."/>
            <person name="Dalman K."/>
            <person name="Deflorio G."/>
            <person name="van Diepen L.T."/>
            <person name="Dunand C."/>
            <person name="Duplessis S."/>
            <person name="Durling M."/>
            <person name="Gonthier P."/>
            <person name="Grimwood J."/>
            <person name="Fossdal C.G."/>
            <person name="Hansson D."/>
            <person name="Henrissat B."/>
            <person name="Hietala A."/>
            <person name="Himmelstrand K."/>
            <person name="Hoffmeister D."/>
            <person name="Hogberg N."/>
            <person name="James T.Y."/>
            <person name="Karlsson M."/>
            <person name="Kohler A."/>
            <person name="Kues U."/>
            <person name="Lee Y.H."/>
            <person name="Lin Y.C."/>
            <person name="Lind M."/>
            <person name="Lindquist E."/>
            <person name="Lombard V."/>
            <person name="Lucas S."/>
            <person name="Lunden K."/>
            <person name="Morin E."/>
            <person name="Murat C."/>
            <person name="Park J."/>
            <person name="Raffaello T."/>
            <person name="Rouze P."/>
            <person name="Salamov A."/>
            <person name="Schmutz J."/>
            <person name="Solheim H."/>
            <person name="Stahlberg J."/>
            <person name="Velez H."/>
            <person name="de Vries R.P."/>
            <person name="Wiebenga A."/>
            <person name="Woodward S."/>
            <person name="Yakovlev I."/>
            <person name="Garbelotto M."/>
            <person name="Martin F."/>
            <person name="Grigoriev I.V."/>
            <person name="Stenlid J."/>
        </authorList>
    </citation>
    <scope>NUCLEOTIDE SEQUENCE [LARGE SCALE GENOMIC DNA]</scope>
    <source>
        <strain evidence="2 3">TC 32-1</strain>
    </source>
</reference>
<sequence>MMDLREWNPKPMTRVATFHSGRDGPDSTLELRVRALLMTGVAFVFGAIHGIAWSFDFPTTAERTVWGISSIITMCAPVLIASWYANHWLGRRISSAWRWLTQKTGLALPIAMCLLYLFSRLALLVEAFTTLRSLPNGAYQTVIWTTFIPHL</sequence>
<dbReference type="PANTHER" id="PTHR35043">
    <property type="entry name" value="TRANSCRIPTION FACTOR DOMAIN-CONTAINING PROTEIN"/>
    <property type="match status" value="1"/>
</dbReference>
<dbReference type="AlphaFoldDB" id="W4KGF6"/>
<keyword evidence="3" id="KW-1185">Reference proteome</keyword>
<dbReference type="InParanoid" id="W4KGF6"/>
<evidence type="ECO:0000313" key="3">
    <source>
        <dbReference type="Proteomes" id="UP000030671"/>
    </source>
</evidence>
<keyword evidence="1" id="KW-0812">Transmembrane</keyword>
<accession>W4KGF6</accession>
<protein>
    <submittedName>
        <fullName evidence="2">Uncharacterized protein</fullName>
    </submittedName>
</protein>
<name>W4KGF6_HETIT</name>
<evidence type="ECO:0000313" key="2">
    <source>
        <dbReference type="EMBL" id="ETW84784.1"/>
    </source>
</evidence>
<feature type="transmembrane region" description="Helical" evidence="1">
    <location>
        <begin position="35"/>
        <end position="53"/>
    </location>
</feature>
<feature type="transmembrane region" description="Helical" evidence="1">
    <location>
        <begin position="106"/>
        <end position="125"/>
    </location>
</feature>
<keyword evidence="1" id="KW-1133">Transmembrane helix</keyword>
<dbReference type="KEGG" id="hir:HETIRDRAFT_408701"/>
<dbReference type="HOGENOM" id="CLU_145548_0_0_1"/>
<dbReference type="EMBL" id="KI925456">
    <property type="protein sequence ID" value="ETW84784.1"/>
    <property type="molecule type" value="Genomic_DNA"/>
</dbReference>
<dbReference type="RefSeq" id="XP_009544413.1">
    <property type="nucleotide sequence ID" value="XM_009546118.1"/>
</dbReference>
<feature type="transmembrane region" description="Helical" evidence="1">
    <location>
        <begin position="65"/>
        <end position="85"/>
    </location>
</feature>
<organism evidence="2 3">
    <name type="scientific">Heterobasidion irregulare (strain TC 32-1)</name>
    <dbReference type="NCBI Taxonomy" id="747525"/>
    <lineage>
        <taxon>Eukaryota</taxon>
        <taxon>Fungi</taxon>
        <taxon>Dikarya</taxon>
        <taxon>Basidiomycota</taxon>
        <taxon>Agaricomycotina</taxon>
        <taxon>Agaricomycetes</taxon>
        <taxon>Russulales</taxon>
        <taxon>Bondarzewiaceae</taxon>
        <taxon>Heterobasidion</taxon>
        <taxon>Heterobasidion annosum species complex</taxon>
    </lineage>
</organism>
<dbReference type="Proteomes" id="UP000030671">
    <property type="component" value="Unassembled WGS sequence"/>
</dbReference>
<dbReference type="PANTHER" id="PTHR35043:SF7">
    <property type="entry name" value="TRANSCRIPTION FACTOR DOMAIN-CONTAINING PROTEIN"/>
    <property type="match status" value="1"/>
</dbReference>
<proteinExistence type="predicted"/>